<reference evidence="1 2" key="1">
    <citation type="submission" date="2020-07" db="EMBL/GenBank/DDBJ databases">
        <title>Genomic characterization of Flavobacterium psychrophilum strains.</title>
        <authorList>
            <person name="Castillo D."/>
            <person name="Jorgensen J."/>
            <person name="Middelboe M."/>
        </authorList>
    </citation>
    <scope>NUCLEOTIDE SEQUENCE [LARGE SCALE GENOMIC DNA]</scope>
    <source>
        <strain evidence="1 2">FPS-R7</strain>
    </source>
</reference>
<gene>
    <name evidence="1" type="ORF">H0H26_04530</name>
</gene>
<sequence>MEITKRHHYIPQFFIKEFTGEDGKLAVYNKENGKVDRIRKSPKQIFFEMHRNTFNIDGEDSDFIEKLYGFGETKFSETYRKIIGNQENFEFNAFEKLHLMYFISQLHWRVPSQDIQFLENIKKINPQNSTLQIRDKNSGKSVSRKLFSELINNPPISESFKLIKAMEDLEEIAKEVIIENWKLYSVGTNLPQLNLLSDNPVILRNPNSNILKSELIFSLTKGITIYHTNGKSLNEIPAENRLRVDVLAFLQSNKFVCGPKGEYLKDIAEYAKFYDTANKIEKLKENVFNIFK</sequence>
<dbReference type="InterPro" id="IPR025332">
    <property type="entry name" value="DUF4238"/>
</dbReference>
<dbReference type="Pfam" id="PF14022">
    <property type="entry name" value="DUF4238"/>
    <property type="match status" value="1"/>
</dbReference>
<dbReference type="EMBL" id="CP059075">
    <property type="protein sequence ID" value="QRE04860.1"/>
    <property type="molecule type" value="Genomic_DNA"/>
</dbReference>
<evidence type="ECO:0000313" key="2">
    <source>
        <dbReference type="Proteomes" id="UP000596329"/>
    </source>
</evidence>
<dbReference type="Proteomes" id="UP000596329">
    <property type="component" value="Chromosome"/>
</dbReference>
<organism evidence="1 2">
    <name type="scientific">Flavobacterium psychrophilum</name>
    <dbReference type="NCBI Taxonomy" id="96345"/>
    <lineage>
        <taxon>Bacteria</taxon>
        <taxon>Pseudomonadati</taxon>
        <taxon>Bacteroidota</taxon>
        <taxon>Flavobacteriia</taxon>
        <taxon>Flavobacteriales</taxon>
        <taxon>Flavobacteriaceae</taxon>
        <taxon>Flavobacterium</taxon>
    </lineage>
</organism>
<evidence type="ECO:0000313" key="1">
    <source>
        <dbReference type="EMBL" id="QRE04860.1"/>
    </source>
</evidence>
<dbReference type="AlphaFoldDB" id="A0A7U2NH44"/>
<name>A0A7U2NH44_FLAPS</name>
<dbReference type="RefSeq" id="WP_063742922.1">
    <property type="nucleotide sequence ID" value="NZ_CP059075.1"/>
</dbReference>
<protein>
    <submittedName>
        <fullName evidence="1">DUF4238 domain-containing protein</fullName>
    </submittedName>
</protein>
<accession>A0A7U2NH44</accession>
<proteinExistence type="predicted"/>